<sequence>MQLCFTNDICIVSNFGGPKSYSTLTIDLITLKNKMLMVKKMSCVLQGHYYLKEFLSGEILQYLTLKMPDVATASLSTTTGPSDKPAEEQGK</sequence>
<organism evidence="1 2">
    <name type="scientific">Alligator mississippiensis</name>
    <name type="common">American alligator</name>
    <dbReference type="NCBI Taxonomy" id="8496"/>
    <lineage>
        <taxon>Eukaryota</taxon>
        <taxon>Metazoa</taxon>
        <taxon>Chordata</taxon>
        <taxon>Craniata</taxon>
        <taxon>Vertebrata</taxon>
        <taxon>Euteleostomi</taxon>
        <taxon>Archelosauria</taxon>
        <taxon>Archosauria</taxon>
        <taxon>Crocodylia</taxon>
        <taxon>Alligatoridae</taxon>
        <taxon>Alligatorinae</taxon>
        <taxon>Alligator</taxon>
    </lineage>
</organism>
<evidence type="ECO:0000313" key="1">
    <source>
        <dbReference type="EMBL" id="KYO39358.1"/>
    </source>
</evidence>
<gene>
    <name evidence="1" type="ORF">Y1Q_0008566</name>
</gene>
<keyword evidence="2" id="KW-1185">Reference proteome</keyword>
<reference evidence="1 2" key="1">
    <citation type="journal article" date="2012" name="Genome Biol.">
        <title>Sequencing three crocodilian genomes to illuminate the evolution of archosaurs and amniotes.</title>
        <authorList>
            <person name="St John J.A."/>
            <person name="Braun E.L."/>
            <person name="Isberg S.R."/>
            <person name="Miles L.G."/>
            <person name="Chong A.Y."/>
            <person name="Gongora J."/>
            <person name="Dalzell P."/>
            <person name="Moran C."/>
            <person name="Bed'hom B."/>
            <person name="Abzhanov A."/>
            <person name="Burgess S.C."/>
            <person name="Cooksey A.M."/>
            <person name="Castoe T.A."/>
            <person name="Crawford N.G."/>
            <person name="Densmore L.D."/>
            <person name="Drew J.C."/>
            <person name="Edwards S.V."/>
            <person name="Faircloth B.C."/>
            <person name="Fujita M.K."/>
            <person name="Greenwold M.J."/>
            <person name="Hoffmann F.G."/>
            <person name="Howard J.M."/>
            <person name="Iguchi T."/>
            <person name="Janes D.E."/>
            <person name="Khan S.Y."/>
            <person name="Kohno S."/>
            <person name="de Koning A.J."/>
            <person name="Lance S.L."/>
            <person name="McCarthy F.M."/>
            <person name="McCormack J.E."/>
            <person name="Merchant M.E."/>
            <person name="Peterson D.G."/>
            <person name="Pollock D.D."/>
            <person name="Pourmand N."/>
            <person name="Raney B.J."/>
            <person name="Roessler K.A."/>
            <person name="Sanford J.R."/>
            <person name="Sawyer R.H."/>
            <person name="Schmidt C.J."/>
            <person name="Triplett E.W."/>
            <person name="Tuberville T.D."/>
            <person name="Venegas-Anaya M."/>
            <person name="Howard J.T."/>
            <person name="Jarvis E.D."/>
            <person name="Guillette L.J.Jr."/>
            <person name="Glenn T.C."/>
            <person name="Green R.E."/>
            <person name="Ray D.A."/>
        </authorList>
    </citation>
    <scope>NUCLEOTIDE SEQUENCE [LARGE SCALE GENOMIC DNA]</scope>
    <source>
        <strain evidence="1">KSC_2009_1</strain>
    </source>
</reference>
<comment type="caution">
    <text evidence="1">The sequence shown here is derived from an EMBL/GenBank/DDBJ whole genome shotgun (WGS) entry which is preliminary data.</text>
</comment>
<name>A0A151NRE2_ALLMI</name>
<evidence type="ECO:0000313" key="2">
    <source>
        <dbReference type="Proteomes" id="UP000050525"/>
    </source>
</evidence>
<dbReference type="EMBL" id="AKHW03002254">
    <property type="protein sequence ID" value="KYO39358.1"/>
    <property type="molecule type" value="Genomic_DNA"/>
</dbReference>
<proteinExistence type="predicted"/>
<dbReference type="Proteomes" id="UP000050525">
    <property type="component" value="Unassembled WGS sequence"/>
</dbReference>
<dbReference type="AlphaFoldDB" id="A0A151NRE2"/>
<accession>A0A151NRE2</accession>
<protein>
    <submittedName>
        <fullName evidence="1">Uncharacterized protein</fullName>
    </submittedName>
</protein>